<sequence>MGIIITFILIFSYLYLAFLIEYNLVPIASNLLGRAGVSMPYVPKLKFLLSVKDTIMLLLVSLGICVLLVLPIIF</sequence>
<evidence type="ECO:0000256" key="1">
    <source>
        <dbReference type="SAM" id="Phobius"/>
    </source>
</evidence>
<keyword evidence="1" id="KW-0812">Transmembrane</keyword>
<reference evidence="2 3" key="1">
    <citation type="journal article" date="2014" name="Appl. Environ. Microbiol.">
        <title>Comparative genomic and morphological analysis of Listeria phages isolated from farm environments.</title>
        <authorList>
            <person name="Denes T."/>
            <person name="Vongkamjan K."/>
            <person name="Ackermann H.W."/>
            <person name="Moreno Switt A.I."/>
            <person name="Wiedmann M."/>
            <person name="den Bakker H.C."/>
        </authorList>
    </citation>
    <scope>NUCLEOTIDE SEQUENCE [LARGE SCALE GENOMIC DNA]</scope>
</reference>
<evidence type="ECO:0000313" key="2">
    <source>
        <dbReference type="EMBL" id="AHL19278.1"/>
    </source>
</evidence>
<dbReference type="EMBL" id="KJ094030">
    <property type="protein sequence ID" value="AHL19278.1"/>
    <property type="molecule type" value="Genomic_DNA"/>
</dbReference>
<proteinExistence type="predicted"/>
<organism evidence="2 3">
    <name type="scientific">Listeria phage LP-083-2</name>
    <dbReference type="NCBI Taxonomy" id="1458855"/>
    <lineage>
        <taxon>Viruses</taxon>
        <taxon>Duplodnaviria</taxon>
        <taxon>Heunggongvirae</taxon>
        <taxon>Uroviricota</taxon>
        <taxon>Caudoviricetes</taxon>
        <taxon>Herelleviridae</taxon>
        <taxon>Jasinskavirinae</taxon>
        <taxon>Pecentumvirus</taxon>
        <taxon>Pecentumvirus LP0832</taxon>
    </lineage>
</organism>
<dbReference type="KEGG" id="vg:19735637"/>
<name>A0A059T5Q1_9CAUD</name>
<accession>A0A059T5Q1</accession>
<keyword evidence="1" id="KW-0472">Membrane</keyword>
<dbReference type="GeneID" id="19735637"/>
<keyword evidence="1" id="KW-1133">Transmembrane helix</keyword>
<keyword evidence="3" id="KW-1185">Reference proteome</keyword>
<gene>
    <name evidence="2" type="ORF">LP083-2_071</name>
</gene>
<feature type="transmembrane region" description="Helical" evidence="1">
    <location>
        <begin position="6"/>
        <end position="33"/>
    </location>
</feature>
<protein>
    <submittedName>
        <fullName evidence="2">Uncharacterized protein</fullName>
    </submittedName>
</protein>
<feature type="transmembrane region" description="Helical" evidence="1">
    <location>
        <begin position="54"/>
        <end position="73"/>
    </location>
</feature>
<dbReference type="RefSeq" id="YP_009044527.1">
    <property type="nucleotide sequence ID" value="NC_024383.1"/>
</dbReference>
<evidence type="ECO:0000313" key="3">
    <source>
        <dbReference type="Proteomes" id="UP000026997"/>
    </source>
</evidence>
<dbReference type="Proteomes" id="UP000026997">
    <property type="component" value="Segment"/>
</dbReference>